<dbReference type="EMBL" id="LR796170">
    <property type="protein sequence ID" value="CAB4123279.1"/>
    <property type="molecule type" value="Genomic_DNA"/>
</dbReference>
<feature type="region of interest" description="Disordered" evidence="1">
    <location>
        <begin position="1"/>
        <end position="28"/>
    </location>
</feature>
<proteinExistence type="predicted"/>
<accession>A0A6J5KSU1</accession>
<reference evidence="2" key="1">
    <citation type="submission" date="2020-04" db="EMBL/GenBank/DDBJ databases">
        <authorList>
            <person name="Chiriac C."/>
            <person name="Salcher M."/>
            <person name="Ghai R."/>
            <person name="Kavagutti S V."/>
        </authorList>
    </citation>
    <scope>NUCLEOTIDE SEQUENCE</scope>
</reference>
<protein>
    <submittedName>
        <fullName evidence="2">Uncharacterized protein</fullName>
    </submittedName>
</protein>
<sequence>MELETNVAVPATAEAKPKAATKRARASKKTAPSAAASLINALKFAKVAQSKAGTIGQQHCMITGGWLAATNGTLTVGCKIEEDLSACPHSTNLLEALLKCGQELNITQLTANTLSVKSGVFKALIPCVSFAELEISAPDAQIAAIDDRLKAAIECVLPLATDGAPNAVFASVLLQAGTAVATNGAALLECWHGIDLPPGMMLPKASAAAIAKAGKPLTGFGYSGASATFYYEDGSFIKTQLFNERYPHYALLLDVATNPWALPEGFFTAVHSIENFSRNGVVYFDESMVSSHEHETEASTYQIEGLPHGMAFNSKYLAMLEHAFIKADFNKEANKVWFFGENSRGVLMAVDSTKDDIPF</sequence>
<evidence type="ECO:0000313" key="2">
    <source>
        <dbReference type="EMBL" id="CAB4123279.1"/>
    </source>
</evidence>
<feature type="compositionally biased region" description="Basic residues" evidence="1">
    <location>
        <begin position="19"/>
        <end position="28"/>
    </location>
</feature>
<gene>
    <name evidence="2" type="ORF">UFOVP40_1</name>
</gene>
<evidence type="ECO:0000256" key="1">
    <source>
        <dbReference type="SAM" id="MobiDB-lite"/>
    </source>
</evidence>
<name>A0A6J5KSU1_9CAUD</name>
<organism evidence="2">
    <name type="scientific">uncultured Caudovirales phage</name>
    <dbReference type="NCBI Taxonomy" id="2100421"/>
    <lineage>
        <taxon>Viruses</taxon>
        <taxon>Duplodnaviria</taxon>
        <taxon>Heunggongvirae</taxon>
        <taxon>Uroviricota</taxon>
        <taxon>Caudoviricetes</taxon>
        <taxon>Peduoviridae</taxon>
        <taxon>Maltschvirus</taxon>
        <taxon>Maltschvirus maltsch</taxon>
    </lineage>
</organism>